<evidence type="ECO:0000313" key="5">
    <source>
        <dbReference type="RefSeq" id="XP_021121797.1"/>
    </source>
</evidence>
<accession>A0AAX6TKM8</accession>
<protein>
    <recommendedName>
        <fullName evidence="2">Fibroblast growth factor</fullName>
        <shortName evidence="2">FGF</shortName>
    </recommendedName>
</protein>
<evidence type="ECO:0000313" key="3">
    <source>
        <dbReference type="Proteomes" id="UP000694906"/>
    </source>
</evidence>
<evidence type="ECO:0000313" key="4">
    <source>
        <dbReference type="RefSeq" id="XP_021121796.1"/>
    </source>
</evidence>
<gene>
    <name evidence="4 5 6 7 8" type="primary">Fgf1</name>
</gene>
<dbReference type="Pfam" id="PF00167">
    <property type="entry name" value="FGF"/>
    <property type="match status" value="1"/>
</dbReference>
<dbReference type="RefSeq" id="XP_021121797.1">
    <property type="nucleotide sequence ID" value="XM_021266138.1"/>
</dbReference>
<evidence type="ECO:0000313" key="8">
    <source>
        <dbReference type="RefSeq" id="XP_021121800.1"/>
    </source>
</evidence>
<evidence type="ECO:0000256" key="2">
    <source>
        <dbReference type="RuleBase" id="RU049442"/>
    </source>
</evidence>
<comment type="similarity">
    <text evidence="1 2">Belongs to the heparin-binding growth factors family.</text>
</comment>
<dbReference type="GO" id="GO:0008083">
    <property type="term" value="F:growth factor activity"/>
    <property type="evidence" value="ECO:0007669"/>
    <property type="project" value="InterPro"/>
</dbReference>
<evidence type="ECO:0000313" key="7">
    <source>
        <dbReference type="RefSeq" id="XP_021121799.1"/>
    </source>
</evidence>
<dbReference type="SUPFAM" id="SSF50353">
    <property type="entry name" value="Cytokine"/>
    <property type="match status" value="1"/>
</dbReference>
<keyword evidence="3" id="KW-1185">Reference proteome</keyword>
<dbReference type="RefSeq" id="XP_021121800.1">
    <property type="nucleotide sequence ID" value="XM_021266141.1"/>
</dbReference>
<sequence length="182" mass="20037">MAEGEITTFTALTEKFNLPPGNYKKPKLLYCSNGGHFLRILPDGKVDGTRDRSDQHIQLQLSAEGVGEVYIKSTETGQYLAMDTDGLLYGSLCASMLMCGPSSSRGSRVIHRQQARNACSWKGWRKTITTPTYPRSMQRRIGLLASRRTEAANVVLGLTMARKQSCSSPCQSPLIREICSGC</sequence>
<dbReference type="InterPro" id="IPR002209">
    <property type="entry name" value="Fibroblast_GF_fam"/>
</dbReference>
<dbReference type="Gene3D" id="6.20.90.30">
    <property type="match status" value="2"/>
</dbReference>
<dbReference type="RefSeq" id="XP_021121798.1">
    <property type="nucleotide sequence ID" value="XM_021266139.1"/>
</dbReference>
<proteinExistence type="inferred from homology"/>
<reference evidence="4 5" key="1">
    <citation type="submission" date="2025-04" db="UniProtKB">
        <authorList>
            <consortium name="RefSeq"/>
        </authorList>
    </citation>
    <scope>IDENTIFICATION</scope>
</reference>
<organism evidence="3 4">
    <name type="scientific">Heterocephalus glaber</name>
    <name type="common">Naked mole rat</name>
    <dbReference type="NCBI Taxonomy" id="10181"/>
    <lineage>
        <taxon>Eukaryota</taxon>
        <taxon>Metazoa</taxon>
        <taxon>Chordata</taxon>
        <taxon>Craniata</taxon>
        <taxon>Vertebrata</taxon>
        <taxon>Euteleostomi</taxon>
        <taxon>Mammalia</taxon>
        <taxon>Eutheria</taxon>
        <taxon>Euarchontoglires</taxon>
        <taxon>Glires</taxon>
        <taxon>Rodentia</taxon>
        <taxon>Hystricomorpha</taxon>
        <taxon>Bathyergidae</taxon>
        <taxon>Heterocephalus</taxon>
    </lineage>
</organism>
<dbReference type="AlphaFoldDB" id="A0AAX6TKM8"/>
<dbReference type="PANTHER" id="PTHR11486">
    <property type="entry name" value="FIBROBLAST GROWTH FACTOR"/>
    <property type="match status" value="1"/>
</dbReference>
<dbReference type="RefSeq" id="XP_021121796.1">
    <property type="nucleotide sequence ID" value="XM_021266137.1"/>
</dbReference>
<dbReference type="SMART" id="SM00442">
    <property type="entry name" value="FGF"/>
    <property type="match status" value="1"/>
</dbReference>
<evidence type="ECO:0000256" key="1">
    <source>
        <dbReference type="ARBA" id="ARBA00007936"/>
    </source>
</evidence>
<dbReference type="PRINTS" id="PR00263">
    <property type="entry name" value="HBGFFGF"/>
</dbReference>
<name>A0AAX6TKM8_HETGA</name>
<dbReference type="GeneID" id="101717777"/>
<evidence type="ECO:0000313" key="6">
    <source>
        <dbReference type="RefSeq" id="XP_021121798.1"/>
    </source>
</evidence>
<dbReference type="CTD" id="2246"/>
<dbReference type="InterPro" id="IPR008996">
    <property type="entry name" value="IL1/FGF"/>
</dbReference>
<dbReference type="RefSeq" id="XP_021121799.1">
    <property type="nucleotide sequence ID" value="XM_021266140.1"/>
</dbReference>
<dbReference type="Proteomes" id="UP000694906">
    <property type="component" value="Unplaced"/>
</dbReference>